<proteinExistence type="predicted"/>
<keyword evidence="3" id="KW-1185">Reference proteome</keyword>
<sequence>MHDPHWLTEQFNESCREAVSYPVNLVYPEAYEQELYSYVQQLDTREHELFCIESKTAVEFLELDDEVEGFRNTTVYTYGELDDQLRLASQNPDPMSRYVFVNAPNARDRLKVDREMFARILTYHQVMPSYLDLVFAFGKQEHPKDFHFCGFRADSRLDNDAPKLELRERRRSGRELRMCYSLRSVESVESQRHWPWSIRQCAVYHAYDVETELATWIVIKANKVIRNRIKSIVDNRTPSVQNSFALEYPALPNRPWTLIT</sequence>
<dbReference type="InterPro" id="IPR058257">
    <property type="entry name" value="CorA-like_dom"/>
</dbReference>
<accession>A0AAJ0G7W9</accession>
<dbReference type="AlphaFoldDB" id="A0AAJ0G7W9"/>
<reference evidence="2" key="1">
    <citation type="submission" date="2023-04" db="EMBL/GenBank/DDBJ databases">
        <title>Black Yeasts Isolated from many extreme environments.</title>
        <authorList>
            <person name="Coleine C."/>
            <person name="Stajich J.E."/>
            <person name="Selbmann L."/>
        </authorList>
    </citation>
    <scope>NUCLEOTIDE SEQUENCE</scope>
    <source>
        <strain evidence="2">CCFEE 5312</strain>
    </source>
</reference>
<dbReference type="Pfam" id="PF26616">
    <property type="entry name" value="CorA-like"/>
    <property type="match status" value="1"/>
</dbReference>
<gene>
    <name evidence="2" type="ORF">LTR09_011060</name>
</gene>
<comment type="caution">
    <text evidence="2">The sequence shown here is derived from an EMBL/GenBank/DDBJ whole genome shotgun (WGS) entry which is preliminary data.</text>
</comment>
<evidence type="ECO:0000313" key="3">
    <source>
        <dbReference type="Proteomes" id="UP001271007"/>
    </source>
</evidence>
<dbReference type="Proteomes" id="UP001271007">
    <property type="component" value="Unassembled WGS sequence"/>
</dbReference>
<evidence type="ECO:0000259" key="1">
    <source>
        <dbReference type="Pfam" id="PF26616"/>
    </source>
</evidence>
<feature type="domain" description="CorA-like transporter" evidence="1">
    <location>
        <begin position="13"/>
        <end position="244"/>
    </location>
</feature>
<organism evidence="2 3">
    <name type="scientific">Extremus antarcticus</name>
    <dbReference type="NCBI Taxonomy" id="702011"/>
    <lineage>
        <taxon>Eukaryota</taxon>
        <taxon>Fungi</taxon>
        <taxon>Dikarya</taxon>
        <taxon>Ascomycota</taxon>
        <taxon>Pezizomycotina</taxon>
        <taxon>Dothideomycetes</taxon>
        <taxon>Dothideomycetidae</taxon>
        <taxon>Mycosphaerellales</taxon>
        <taxon>Extremaceae</taxon>
        <taxon>Extremus</taxon>
    </lineage>
</organism>
<protein>
    <recommendedName>
        <fullName evidence="1">CorA-like transporter domain-containing protein</fullName>
    </recommendedName>
</protein>
<evidence type="ECO:0000313" key="2">
    <source>
        <dbReference type="EMBL" id="KAK3047555.1"/>
    </source>
</evidence>
<dbReference type="EMBL" id="JAWDJX010000060">
    <property type="protein sequence ID" value="KAK3047555.1"/>
    <property type="molecule type" value="Genomic_DNA"/>
</dbReference>
<name>A0AAJ0G7W9_9PEZI</name>